<organism evidence="1 2">
    <name type="scientific">Methyloligella solikamskensis</name>
    <dbReference type="NCBI Taxonomy" id="1177756"/>
    <lineage>
        <taxon>Bacteria</taxon>
        <taxon>Pseudomonadati</taxon>
        <taxon>Pseudomonadota</taxon>
        <taxon>Alphaproteobacteria</taxon>
        <taxon>Hyphomicrobiales</taxon>
        <taxon>Hyphomicrobiaceae</taxon>
        <taxon>Methyloligella</taxon>
    </lineage>
</organism>
<dbReference type="Proteomes" id="UP001597102">
    <property type="component" value="Unassembled WGS sequence"/>
</dbReference>
<reference evidence="2" key="1">
    <citation type="journal article" date="2019" name="Int. J. Syst. Evol. Microbiol.">
        <title>The Global Catalogue of Microorganisms (GCM) 10K type strain sequencing project: providing services to taxonomists for standard genome sequencing and annotation.</title>
        <authorList>
            <consortium name="The Broad Institute Genomics Platform"/>
            <consortium name="The Broad Institute Genome Sequencing Center for Infectious Disease"/>
            <person name="Wu L."/>
            <person name="Ma J."/>
        </authorList>
    </citation>
    <scope>NUCLEOTIDE SEQUENCE [LARGE SCALE GENOMIC DNA]</scope>
    <source>
        <strain evidence="2">CCUG 61697</strain>
    </source>
</reference>
<accession>A0ABW3J9D0</accession>
<dbReference type="EMBL" id="JBHTJO010000001">
    <property type="protein sequence ID" value="MFD0986896.1"/>
    <property type="molecule type" value="Genomic_DNA"/>
</dbReference>
<keyword evidence="2" id="KW-1185">Reference proteome</keyword>
<evidence type="ECO:0000313" key="1">
    <source>
        <dbReference type="EMBL" id="MFD0986896.1"/>
    </source>
</evidence>
<comment type="caution">
    <text evidence="1">The sequence shown here is derived from an EMBL/GenBank/DDBJ whole genome shotgun (WGS) entry which is preliminary data.</text>
</comment>
<dbReference type="InterPro" id="IPR046038">
    <property type="entry name" value="DUF5996"/>
</dbReference>
<proteinExistence type="predicted"/>
<sequence length="315" mass="34675">MVSDDQSDWPLLSYQAEHETFEALHLMTQIVGKVRLALTPWINHSWQVTLYLSAVGLSTGAIPYGGGAFDLEFDLIRHRLTLRTSAGHRDEIPLGAPSIADFHAAVVEMLGKAGIDVAFDGKPNEVPDAVPFARDDRPRRYDPDAAYRLWRAWLRTDEVFTRFRSAFLGKVSPVHFFWGSFDLAVTRFSGRPAPLHPGGVPNLPDDVAQEAYSHEVSSAGFWSGGPDAPFPLFYSYAYPEPPGFRDAKGLPEGASFHEGMGEYVMSYEAVRTAADPDAALLQFLQATYAAAADGGGWDRRALECEIGRPGVVRPF</sequence>
<dbReference type="RefSeq" id="WP_379087869.1">
    <property type="nucleotide sequence ID" value="NZ_JBHTJO010000001.1"/>
</dbReference>
<dbReference type="Pfam" id="PF19459">
    <property type="entry name" value="DUF5996"/>
    <property type="match status" value="1"/>
</dbReference>
<evidence type="ECO:0000313" key="2">
    <source>
        <dbReference type="Proteomes" id="UP001597102"/>
    </source>
</evidence>
<name>A0ABW3J9D0_9HYPH</name>
<protein>
    <submittedName>
        <fullName evidence="1">DUF5996 family protein</fullName>
    </submittedName>
</protein>
<gene>
    <name evidence="1" type="ORF">ACFQ2F_07265</name>
</gene>